<accession>A0A5C6QR08</accession>
<protein>
    <recommendedName>
        <fullName evidence="2">diguanylate cyclase</fullName>
        <ecNumber evidence="2">2.7.7.65</ecNumber>
    </recommendedName>
</protein>
<dbReference type="GO" id="GO:0052621">
    <property type="term" value="F:diguanylate cyclase activity"/>
    <property type="evidence" value="ECO:0007669"/>
    <property type="project" value="UniProtKB-EC"/>
</dbReference>
<dbReference type="AlphaFoldDB" id="A0A5C6QR08"/>
<keyword evidence="8" id="KW-1185">Reference proteome</keyword>
<feature type="transmembrane region" description="Helical" evidence="4">
    <location>
        <begin position="124"/>
        <end position="142"/>
    </location>
</feature>
<sequence length="359" mass="40417">MDLRRRSMTGIVVYAVMLPAVFWPFDFHTEEPTLSLAFAVIMLTISVVRLAHWFFSDAIYNYSPNLWRNGFTILSLLHASVLSLFFGLAIYDPRFTPILHVTMLAIGGIASSAIVALTPRISLALLNLGMLLVPSIIAGFIIDNKLPYALMILVYVVFIGLMGVRSSREYNRSFEIETQLDGQKKILEQLNKVDVLTNIYNRGYFNSEFERQWQMGSRHKISTALMLIDVDHFKVFNDHHGHLCGDACLIHVANLMKRHIKRTTDLVARFGGEEFVVLLSGYSGKDAITLAEKIRLSIESTPFNYEGNELYVTISIGVASTIPDSQSDKKILLEAADKAMYNAKRAGRNQVFSTIELLN</sequence>
<dbReference type="Gene3D" id="3.30.70.270">
    <property type="match status" value="1"/>
</dbReference>
<dbReference type="FunFam" id="3.30.70.270:FF:000001">
    <property type="entry name" value="Diguanylate cyclase domain protein"/>
    <property type="match status" value="1"/>
</dbReference>
<dbReference type="PROSITE" id="PS50887">
    <property type="entry name" value="GGDEF"/>
    <property type="match status" value="1"/>
</dbReference>
<dbReference type="SMART" id="SM00267">
    <property type="entry name" value="GGDEF"/>
    <property type="match status" value="1"/>
</dbReference>
<feature type="transmembrane region" description="Helical" evidence="4">
    <location>
        <begin position="67"/>
        <end position="91"/>
    </location>
</feature>
<dbReference type="EMBL" id="VOLQ01000002">
    <property type="protein sequence ID" value="TWX71525.1"/>
    <property type="molecule type" value="Genomic_DNA"/>
</dbReference>
<evidence type="ECO:0000256" key="4">
    <source>
        <dbReference type="SAM" id="Phobius"/>
    </source>
</evidence>
<evidence type="ECO:0000256" key="1">
    <source>
        <dbReference type="ARBA" id="ARBA00001946"/>
    </source>
</evidence>
<dbReference type="NCBIfam" id="TIGR00254">
    <property type="entry name" value="GGDEF"/>
    <property type="match status" value="1"/>
</dbReference>
<evidence type="ECO:0000313" key="9">
    <source>
        <dbReference type="Proteomes" id="UP000321917"/>
    </source>
</evidence>
<dbReference type="RefSeq" id="WP_146797218.1">
    <property type="nucleotide sequence ID" value="NZ_VOLP01000003.1"/>
</dbReference>
<reference evidence="7 9" key="1">
    <citation type="submission" date="2019-07" db="EMBL/GenBank/DDBJ databases">
        <title>Genomes of sea-ice associated Colwellia species.</title>
        <authorList>
            <person name="Bowman J.P."/>
        </authorList>
    </citation>
    <scope>NUCLEOTIDE SEQUENCE [LARGE SCALE GENOMIC DNA]</scope>
    <source>
        <strain evidence="6 8">ACAM 607</strain>
        <strain evidence="7 9">IC036</strain>
    </source>
</reference>
<keyword evidence="4" id="KW-0812">Transmembrane</keyword>
<feature type="transmembrane region" description="Helical" evidence="4">
    <location>
        <begin position="7"/>
        <end position="25"/>
    </location>
</feature>
<dbReference type="GO" id="GO:1902201">
    <property type="term" value="P:negative regulation of bacterial-type flagellum-dependent cell motility"/>
    <property type="evidence" value="ECO:0007669"/>
    <property type="project" value="TreeGrafter"/>
</dbReference>
<dbReference type="InterPro" id="IPR000160">
    <property type="entry name" value="GGDEF_dom"/>
</dbReference>
<dbReference type="GO" id="GO:0043709">
    <property type="term" value="P:cell adhesion involved in single-species biofilm formation"/>
    <property type="evidence" value="ECO:0007669"/>
    <property type="project" value="TreeGrafter"/>
</dbReference>
<comment type="catalytic activity">
    <reaction evidence="3">
        <text>2 GTP = 3',3'-c-di-GMP + 2 diphosphate</text>
        <dbReference type="Rhea" id="RHEA:24898"/>
        <dbReference type="ChEBI" id="CHEBI:33019"/>
        <dbReference type="ChEBI" id="CHEBI:37565"/>
        <dbReference type="ChEBI" id="CHEBI:58805"/>
        <dbReference type="EC" id="2.7.7.65"/>
    </reaction>
</comment>
<evidence type="ECO:0000313" key="6">
    <source>
        <dbReference type="EMBL" id="TWX62614.1"/>
    </source>
</evidence>
<proteinExistence type="predicted"/>
<keyword evidence="4" id="KW-1133">Transmembrane helix</keyword>
<comment type="caution">
    <text evidence="7">The sequence shown here is derived from an EMBL/GenBank/DDBJ whole genome shotgun (WGS) entry which is preliminary data.</text>
</comment>
<keyword evidence="4" id="KW-0472">Membrane</keyword>
<dbReference type="EC" id="2.7.7.65" evidence="2"/>
<feature type="transmembrane region" description="Helical" evidence="4">
    <location>
        <begin position="97"/>
        <end position="117"/>
    </location>
</feature>
<evidence type="ECO:0000256" key="2">
    <source>
        <dbReference type="ARBA" id="ARBA00012528"/>
    </source>
</evidence>
<evidence type="ECO:0000259" key="5">
    <source>
        <dbReference type="PROSITE" id="PS50887"/>
    </source>
</evidence>
<dbReference type="InterPro" id="IPR050469">
    <property type="entry name" value="Diguanylate_Cyclase"/>
</dbReference>
<dbReference type="InterPro" id="IPR029787">
    <property type="entry name" value="Nucleotide_cyclase"/>
</dbReference>
<dbReference type="CDD" id="cd01949">
    <property type="entry name" value="GGDEF"/>
    <property type="match status" value="1"/>
</dbReference>
<dbReference type="EMBL" id="VOLR01000002">
    <property type="protein sequence ID" value="TWX62614.1"/>
    <property type="molecule type" value="Genomic_DNA"/>
</dbReference>
<feature type="domain" description="GGDEF" evidence="5">
    <location>
        <begin position="221"/>
        <end position="356"/>
    </location>
</feature>
<dbReference type="PANTHER" id="PTHR45138">
    <property type="entry name" value="REGULATORY COMPONENTS OF SENSORY TRANSDUCTION SYSTEM"/>
    <property type="match status" value="1"/>
</dbReference>
<dbReference type="SUPFAM" id="SSF55073">
    <property type="entry name" value="Nucleotide cyclase"/>
    <property type="match status" value="1"/>
</dbReference>
<evidence type="ECO:0000256" key="3">
    <source>
        <dbReference type="ARBA" id="ARBA00034247"/>
    </source>
</evidence>
<dbReference type="Proteomes" id="UP000321917">
    <property type="component" value="Unassembled WGS sequence"/>
</dbReference>
<dbReference type="Proteomes" id="UP000321525">
    <property type="component" value="Unassembled WGS sequence"/>
</dbReference>
<gene>
    <name evidence="6" type="ORF">ESZ26_01930</name>
    <name evidence="7" type="ORF">ESZ27_01540</name>
</gene>
<comment type="cofactor">
    <cofactor evidence="1">
        <name>Mg(2+)</name>
        <dbReference type="ChEBI" id="CHEBI:18420"/>
    </cofactor>
</comment>
<dbReference type="InterPro" id="IPR043128">
    <property type="entry name" value="Rev_trsase/Diguanyl_cyclase"/>
</dbReference>
<dbReference type="OrthoDB" id="9813903at2"/>
<dbReference type="GO" id="GO:0005886">
    <property type="term" value="C:plasma membrane"/>
    <property type="evidence" value="ECO:0007669"/>
    <property type="project" value="TreeGrafter"/>
</dbReference>
<feature type="transmembrane region" description="Helical" evidence="4">
    <location>
        <begin position="148"/>
        <end position="164"/>
    </location>
</feature>
<dbReference type="PANTHER" id="PTHR45138:SF9">
    <property type="entry name" value="DIGUANYLATE CYCLASE DGCM-RELATED"/>
    <property type="match status" value="1"/>
</dbReference>
<name>A0A5C6QR08_9GAMM</name>
<organism evidence="7 9">
    <name type="scientific">Colwellia hornerae</name>
    <dbReference type="NCBI Taxonomy" id="89402"/>
    <lineage>
        <taxon>Bacteria</taxon>
        <taxon>Pseudomonadati</taxon>
        <taxon>Pseudomonadota</taxon>
        <taxon>Gammaproteobacteria</taxon>
        <taxon>Alteromonadales</taxon>
        <taxon>Colwelliaceae</taxon>
        <taxon>Colwellia</taxon>
    </lineage>
</organism>
<feature type="transmembrane region" description="Helical" evidence="4">
    <location>
        <begin position="37"/>
        <end position="55"/>
    </location>
</feature>
<dbReference type="Pfam" id="PF00990">
    <property type="entry name" value="GGDEF"/>
    <property type="match status" value="1"/>
</dbReference>
<evidence type="ECO:0000313" key="8">
    <source>
        <dbReference type="Proteomes" id="UP000321525"/>
    </source>
</evidence>
<evidence type="ECO:0000313" key="7">
    <source>
        <dbReference type="EMBL" id="TWX71525.1"/>
    </source>
</evidence>